<dbReference type="FunFam" id="1.10.510.10:FF:000967">
    <property type="entry name" value="Protein CBG11274"/>
    <property type="match status" value="1"/>
</dbReference>
<dbReference type="Pfam" id="PF00348">
    <property type="entry name" value="polyprenyl_synt"/>
    <property type="match status" value="1"/>
</dbReference>
<dbReference type="InterPro" id="IPR000092">
    <property type="entry name" value="Polyprenyl_synt"/>
</dbReference>
<keyword evidence="4" id="KW-0479">Metal-binding</keyword>
<dbReference type="InterPro" id="IPR033749">
    <property type="entry name" value="Polyprenyl_synt_CS"/>
</dbReference>
<feature type="binding site" evidence="7">
    <location>
        <position position="430"/>
    </location>
    <ligand>
        <name>ATP</name>
        <dbReference type="ChEBI" id="CHEBI:30616"/>
    </ligand>
</feature>
<protein>
    <submittedName>
        <fullName evidence="10">Polyprenyl synthetase</fullName>
    </submittedName>
</protein>
<evidence type="ECO:0000256" key="5">
    <source>
        <dbReference type="ARBA" id="ARBA00022842"/>
    </source>
</evidence>
<evidence type="ECO:0000256" key="1">
    <source>
        <dbReference type="ARBA" id="ARBA00001946"/>
    </source>
</evidence>
<dbReference type="Proteomes" id="UP000035681">
    <property type="component" value="Unplaced"/>
</dbReference>
<sequence length="689" mass="78020">RRNIYISWKKSNSKAAASLQLETTTNNLELPYFIKEKLDDLQAEIVMSLLTHDNNTIGSFTSPTNSSLNKSSNFTRNLENMAKHYFNQGGKLFRPKVSLMMANAMNQHTGNGELISLNQYRISIVSEMIHTASLVHDDVIDKSDIRRGTPTVNALWGNKMAVLVGDYILAKATQILCSIGNPVVIATMAKIIEDLVQGEFMQINSNNSSNNDNAEVRFQHYLTKNFYKTGSLFAHSCKSVAILAGCCEKDQANAFEYGKSLGLAFQLIDDILDFSSTSETLGKPAGNDLKQGLATGPVLYAALKYPELNVLINRGFSQEGDVKKAWEIVMVSDGLEKTRELAERYCLSAVRIARSLPNNFQMNRIFLIYFYCIMTSETEFGYIEEVQPGETVTTKKSSYKVVKLLGEGGYGAVYKVQDLKDANKNCYAMKIEKKMPNREHPKLKMEVAILKLLNQERGAQSHFVRLVDRAKKSNYYLILMDLVGPNLSDLRHAMAKKHFSLSTGFHVAVQCLEGLEDLHKCGYIHRDVKPCNFACGAGTKKRIVYLLDFGMARKIVNENDEVKSPRERCRFKGTVKFASLNGHKGFELGRKDDIESWCYMIADLINENGLPWKKVQDRHKVFAAKQAVRQNYESLFSNFKFAKDYGKVLEYVDSLSYPDKVDYYFIYEMLKLMTETESINLNTTLDWEV</sequence>
<dbReference type="GO" id="GO:0004659">
    <property type="term" value="F:prenyltransferase activity"/>
    <property type="evidence" value="ECO:0007669"/>
    <property type="project" value="InterPro"/>
</dbReference>
<proteinExistence type="inferred from homology"/>
<dbReference type="PANTHER" id="PTHR12001:SF69">
    <property type="entry name" value="ALL TRANS-POLYPRENYL-DIPHOSPHATE SYNTHASE PDSS1"/>
    <property type="match status" value="1"/>
</dbReference>
<evidence type="ECO:0000256" key="7">
    <source>
        <dbReference type="PROSITE-ProRule" id="PRU10141"/>
    </source>
</evidence>
<dbReference type="PANTHER" id="PTHR12001">
    <property type="entry name" value="GERANYLGERANYL PYROPHOSPHATE SYNTHASE"/>
    <property type="match status" value="1"/>
</dbReference>
<keyword evidence="7" id="KW-0547">Nucleotide-binding</keyword>
<keyword evidence="5" id="KW-0460">Magnesium</keyword>
<dbReference type="Gene3D" id="1.10.510.10">
    <property type="entry name" value="Transferase(Phosphotransferase) domain 1"/>
    <property type="match status" value="1"/>
</dbReference>
<evidence type="ECO:0000256" key="3">
    <source>
        <dbReference type="ARBA" id="ARBA00022679"/>
    </source>
</evidence>
<dbReference type="InterPro" id="IPR017441">
    <property type="entry name" value="Protein_kinase_ATP_BS"/>
</dbReference>
<comment type="cofactor">
    <cofactor evidence="1">
        <name>Mg(2+)</name>
        <dbReference type="ChEBI" id="CHEBI:18420"/>
    </cofactor>
</comment>
<dbReference type="GO" id="GO:0005524">
    <property type="term" value="F:ATP binding"/>
    <property type="evidence" value="ECO:0007669"/>
    <property type="project" value="UniProtKB-UniRule"/>
</dbReference>
<dbReference type="PROSITE" id="PS00723">
    <property type="entry name" value="POLYPRENYL_SYNTHASE_1"/>
    <property type="match status" value="1"/>
</dbReference>
<dbReference type="Pfam" id="PF00069">
    <property type="entry name" value="Pkinase"/>
    <property type="match status" value="1"/>
</dbReference>
<dbReference type="InterPro" id="IPR008949">
    <property type="entry name" value="Isoprenoid_synthase_dom_sf"/>
</dbReference>
<evidence type="ECO:0000313" key="9">
    <source>
        <dbReference type="Proteomes" id="UP000035681"/>
    </source>
</evidence>
<dbReference type="GO" id="GO:0005739">
    <property type="term" value="C:mitochondrion"/>
    <property type="evidence" value="ECO:0007669"/>
    <property type="project" value="TreeGrafter"/>
</dbReference>
<dbReference type="CDD" id="cd00685">
    <property type="entry name" value="Trans_IPPS_HT"/>
    <property type="match status" value="1"/>
</dbReference>
<evidence type="ECO:0000256" key="2">
    <source>
        <dbReference type="ARBA" id="ARBA00006706"/>
    </source>
</evidence>
<dbReference type="WBParaSite" id="TCONS_00012113.p1">
    <property type="protein sequence ID" value="TCONS_00012113.p1"/>
    <property type="gene ID" value="XLOC_007476"/>
</dbReference>
<dbReference type="GO" id="GO:0008299">
    <property type="term" value="P:isoprenoid biosynthetic process"/>
    <property type="evidence" value="ECO:0007669"/>
    <property type="project" value="UniProtKB-KW"/>
</dbReference>
<dbReference type="GO" id="GO:0006744">
    <property type="term" value="P:ubiquinone biosynthetic process"/>
    <property type="evidence" value="ECO:0007669"/>
    <property type="project" value="TreeGrafter"/>
</dbReference>
<evidence type="ECO:0000256" key="6">
    <source>
        <dbReference type="ARBA" id="ARBA00023229"/>
    </source>
</evidence>
<keyword evidence="6" id="KW-0414">Isoprene biosynthesis</keyword>
<dbReference type="Gene3D" id="1.10.600.10">
    <property type="entry name" value="Farnesyl Diphosphate Synthase"/>
    <property type="match status" value="1"/>
</dbReference>
<dbReference type="AlphaFoldDB" id="A0AAF5DIU3"/>
<keyword evidence="9" id="KW-1185">Reference proteome</keyword>
<keyword evidence="3" id="KW-0808">Transferase</keyword>
<name>A0AAF5DIU3_STRER</name>
<dbReference type="InterPro" id="IPR000719">
    <property type="entry name" value="Prot_kinase_dom"/>
</dbReference>
<dbReference type="InterPro" id="IPR011009">
    <property type="entry name" value="Kinase-like_dom_sf"/>
</dbReference>
<keyword evidence="7" id="KW-0067">ATP-binding</keyword>
<dbReference type="GO" id="GO:0004672">
    <property type="term" value="F:protein kinase activity"/>
    <property type="evidence" value="ECO:0007669"/>
    <property type="project" value="InterPro"/>
</dbReference>
<evidence type="ECO:0000313" key="10">
    <source>
        <dbReference type="WBParaSite" id="TCONS_00012113.p1"/>
    </source>
</evidence>
<dbReference type="GO" id="GO:1990234">
    <property type="term" value="C:transferase complex"/>
    <property type="evidence" value="ECO:0007669"/>
    <property type="project" value="TreeGrafter"/>
</dbReference>
<dbReference type="GO" id="GO:0046872">
    <property type="term" value="F:metal ion binding"/>
    <property type="evidence" value="ECO:0007669"/>
    <property type="project" value="UniProtKB-KW"/>
</dbReference>
<dbReference type="PROSITE" id="PS00444">
    <property type="entry name" value="POLYPRENYL_SYNTHASE_2"/>
    <property type="match status" value="1"/>
</dbReference>
<evidence type="ECO:0000259" key="8">
    <source>
        <dbReference type="PROSITE" id="PS50011"/>
    </source>
</evidence>
<feature type="domain" description="Protein kinase" evidence="8">
    <location>
        <begin position="399"/>
        <end position="689"/>
    </location>
</feature>
<dbReference type="SFLD" id="SFLDS00005">
    <property type="entry name" value="Isoprenoid_Synthase_Type_I"/>
    <property type="match status" value="1"/>
</dbReference>
<dbReference type="PROSITE" id="PS50011">
    <property type="entry name" value="PROTEIN_KINASE_DOM"/>
    <property type="match status" value="1"/>
</dbReference>
<dbReference type="SUPFAM" id="SSF56112">
    <property type="entry name" value="Protein kinase-like (PK-like)"/>
    <property type="match status" value="1"/>
</dbReference>
<dbReference type="GO" id="GO:0042811">
    <property type="term" value="P:pheromone biosynthetic process"/>
    <property type="evidence" value="ECO:0007669"/>
    <property type="project" value="UniProtKB-ARBA"/>
</dbReference>
<organism evidence="9 10">
    <name type="scientific">Strongyloides stercoralis</name>
    <name type="common">Threadworm</name>
    <dbReference type="NCBI Taxonomy" id="6248"/>
    <lineage>
        <taxon>Eukaryota</taxon>
        <taxon>Metazoa</taxon>
        <taxon>Ecdysozoa</taxon>
        <taxon>Nematoda</taxon>
        <taxon>Chromadorea</taxon>
        <taxon>Rhabditida</taxon>
        <taxon>Tylenchina</taxon>
        <taxon>Panagrolaimomorpha</taxon>
        <taxon>Strongyloidoidea</taxon>
        <taxon>Strongyloididae</taxon>
        <taxon>Strongyloides</taxon>
    </lineage>
</organism>
<dbReference type="SUPFAM" id="SSF48576">
    <property type="entry name" value="Terpenoid synthases"/>
    <property type="match status" value="1"/>
</dbReference>
<reference evidence="10" key="1">
    <citation type="submission" date="2024-02" db="UniProtKB">
        <authorList>
            <consortium name="WormBaseParasite"/>
        </authorList>
    </citation>
    <scope>IDENTIFICATION</scope>
</reference>
<evidence type="ECO:0000256" key="4">
    <source>
        <dbReference type="ARBA" id="ARBA00022723"/>
    </source>
</evidence>
<comment type="similarity">
    <text evidence="2">Belongs to the FPP/GGPP synthase family.</text>
</comment>
<accession>A0AAF5DIU3</accession>
<dbReference type="SMART" id="SM00220">
    <property type="entry name" value="S_TKc"/>
    <property type="match status" value="1"/>
</dbReference>
<dbReference type="PROSITE" id="PS00107">
    <property type="entry name" value="PROTEIN_KINASE_ATP"/>
    <property type="match status" value="1"/>
</dbReference>